<name>A0A2T2YFD0_9BACT</name>
<feature type="region of interest" description="Disordered" evidence="1">
    <location>
        <begin position="1"/>
        <end position="23"/>
    </location>
</feature>
<dbReference type="Proteomes" id="UP000240357">
    <property type="component" value="Unassembled WGS sequence"/>
</dbReference>
<accession>A0A2T2YFD0</accession>
<evidence type="ECO:0000313" key="3">
    <source>
        <dbReference type="Proteomes" id="UP000240357"/>
    </source>
</evidence>
<dbReference type="AlphaFoldDB" id="A0A2T2YFD0"/>
<keyword evidence="3" id="KW-1185">Reference proteome</keyword>
<dbReference type="EMBL" id="PYFT01000001">
    <property type="protein sequence ID" value="PSR54168.1"/>
    <property type="molecule type" value="Genomic_DNA"/>
</dbReference>
<reference evidence="2 3" key="1">
    <citation type="submission" date="2018-03" db="EMBL/GenBank/DDBJ databases">
        <title>Adhaeribacter sp. HMF7605 Genome sequencing and assembly.</title>
        <authorList>
            <person name="Kang H."/>
            <person name="Kang J."/>
            <person name="Cha I."/>
            <person name="Kim H."/>
            <person name="Joh K."/>
        </authorList>
    </citation>
    <scope>NUCLEOTIDE SEQUENCE [LARGE SCALE GENOMIC DNA]</scope>
    <source>
        <strain evidence="2 3">HMF7605</strain>
    </source>
</reference>
<gene>
    <name evidence="2" type="ORF">AHMF7605_11865</name>
</gene>
<comment type="caution">
    <text evidence="2">The sequence shown here is derived from an EMBL/GenBank/DDBJ whole genome shotgun (WGS) entry which is preliminary data.</text>
</comment>
<evidence type="ECO:0000313" key="2">
    <source>
        <dbReference type="EMBL" id="PSR54168.1"/>
    </source>
</evidence>
<evidence type="ECO:0000256" key="1">
    <source>
        <dbReference type="SAM" id="MobiDB-lite"/>
    </source>
</evidence>
<dbReference type="RefSeq" id="WP_106929576.1">
    <property type="nucleotide sequence ID" value="NZ_PYFT01000001.1"/>
</dbReference>
<sequence length="89" mass="9842">MKPVPFKESNLNLGAGDNPNTDDMPVAISKDGEEIPFIVSCWKPTPEELAEINRTGEIWLATMGHRPPPIMAVGHNPFKHHGFKALELL</sequence>
<dbReference type="OrthoDB" id="1450263at2"/>
<proteinExistence type="predicted"/>
<organism evidence="2 3">
    <name type="scientific">Adhaeribacter arboris</name>
    <dbReference type="NCBI Taxonomy" id="2072846"/>
    <lineage>
        <taxon>Bacteria</taxon>
        <taxon>Pseudomonadati</taxon>
        <taxon>Bacteroidota</taxon>
        <taxon>Cytophagia</taxon>
        <taxon>Cytophagales</taxon>
        <taxon>Hymenobacteraceae</taxon>
        <taxon>Adhaeribacter</taxon>
    </lineage>
</organism>
<protein>
    <submittedName>
        <fullName evidence="2">Uncharacterized protein</fullName>
    </submittedName>
</protein>